<protein>
    <recommendedName>
        <fullName evidence="3">Glycosyltransferase</fullName>
    </recommendedName>
</protein>
<evidence type="ECO:0008006" key="3">
    <source>
        <dbReference type="Google" id="ProtNLM"/>
    </source>
</evidence>
<dbReference type="Proteomes" id="UP000623301">
    <property type="component" value="Unassembled WGS sequence"/>
</dbReference>
<dbReference type="Gene3D" id="3.40.50.2000">
    <property type="entry name" value="Glycogen Phosphorylase B"/>
    <property type="match status" value="1"/>
</dbReference>
<dbReference type="EMBL" id="JAEHFJ010000004">
    <property type="protein sequence ID" value="MBJ2174571.1"/>
    <property type="molecule type" value="Genomic_DNA"/>
</dbReference>
<organism evidence="1 2">
    <name type="scientific">Aureibaculum flavum</name>
    <dbReference type="NCBI Taxonomy" id="2795986"/>
    <lineage>
        <taxon>Bacteria</taxon>
        <taxon>Pseudomonadati</taxon>
        <taxon>Bacteroidota</taxon>
        <taxon>Flavobacteriia</taxon>
        <taxon>Flavobacteriales</taxon>
        <taxon>Flavobacteriaceae</taxon>
        <taxon>Aureibaculum</taxon>
    </lineage>
</organism>
<evidence type="ECO:0000313" key="1">
    <source>
        <dbReference type="EMBL" id="MBJ2174571.1"/>
    </source>
</evidence>
<evidence type="ECO:0000313" key="2">
    <source>
        <dbReference type="Proteomes" id="UP000623301"/>
    </source>
</evidence>
<comment type="caution">
    <text evidence="1">The sequence shown here is derived from an EMBL/GenBank/DDBJ whole genome shotgun (WGS) entry which is preliminary data.</text>
</comment>
<name>A0ABS0WRF5_9FLAO</name>
<accession>A0ABS0WRF5</accession>
<reference evidence="1 2" key="1">
    <citation type="submission" date="2020-12" db="EMBL/GenBank/DDBJ databases">
        <title>Aureibaculum luteum sp. nov. and Aureibaculum flavum sp. nov., novel members of the family Flavobacteriaceae isolated from Antarctic intertidal sediments.</title>
        <authorList>
            <person name="He X."/>
            <person name="Zhang X."/>
        </authorList>
    </citation>
    <scope>NUCLEOTIDE SEQUENCE [LARGE SCALE GENOMIC DNA]</scope>
    <source>
        <strain evidence="1 2">A20</strain>
    </source>
</reference>
<sequence>MNKLLFISTNDGSDMRINKEIKTLSKHTDIYFLGVGEYGSNNYAKKYCNEFILIQEKRNSLKAIYKQIKAFLKLKRQYKFNSIHIINEQLMVFFYPWLFKQYVVLDIFDSVFMKKNKPKNQLKLIKKLVYAPINYIFVTDSNRQSLMPDFVKSRLGLLENYPNRYKGDYEKNIDALTIFYNGSMNNARGTVFLQELTDKYKDVKVIMAGWLSDDNTKNFAKAANVKFRGVLTQLEATKIAANEVHYIMCCYEPSNQNNINASPNKIYDAIQTHTPVIMNSEVKVSSFVKEKNIGIILSSFSNYNVDAVYEELKNRKDSFSFNKENAKKYSWESIEHKLLVAHKILN</sequence>
<gene>
    <name evidence="1" type="ORF">JBL43_10010</name>
</gene>
<keyword evidence="2" id="KW-1185">Reference proteome</keyword>
<dbReference type="RefSeq" id="WP_198841303.1">
    <property type="nucleotide sequence ID" value="NZ_JAEHFJ010000004.1"/>
</dbReference>
<proteinExistence type="predicted"/>